<proteinExistence type="predicted"/>
<sequence length="461" mass="50003">MGKNKPIIGFILGIIVAVVIFFANIPGLERTGQMCMAFSLMTVIFWAFGIAQPGYVSGLYLLLLAVFKVAPTTLIFSTWTTSMMYLIIGAYLIAVAVKESGLGERIAYKFIVKYVSSFKSIIVSIFALTFILALLIPHPWPRAFLIMSVMAVVVKSADIPREDAVKIGFTVFTASIPVSMIFLTGDASINPLAAASCDPEPVGWLKWFEVMGLPMIVTSIITMVMILFMFKPTKEVNVNKTEILEKLEAMGPMSGKELRTAVWVTLAIILWMTDTLHGIDIGWVTLFIAMGMAMPKIGGILTPQSWSGVPVQTLIFLTAAVAIGRVGGATGMNTWIAQTVLPSSVPENMFILAAFITAVSIAIHMLFGSVIAVMGIVIPAMLAFTGSMGISTIIPVMIAYIAINAHFILPFHNLAILVGVGEDNGMYTEKETIKFGVPFTIVLFIITVGVAVPWWKVIGLW</sequence>
<comment type="caution">
    <text evidence="6">The sequence shown here is derived from an EMBL/GenBank/DDBJ whole genome shotgun (WGS) entry which is preliminary data.</text>
</comment>
<dbReference type="GO" id="GO:0006797">
    <property type="term" value="P:polyphosphate metabolic process"/>
    <property type="evidence" value="ECO:0007669"/>
    <property type="project" value="TreeGrafter"/>
</dbReference>
<keyword evidence="2 5" id="KW-0812">Transmembrane</keyword>
<feature type="transmembrane region" description="Helical" evidence="5">
    <location>
        <begin position="394"/>
        <end position="415"/>
    </location>
</feature>
<dbReference type="EMBL" id="WNBW01000007">
    <property type="protein sequence ID" value="MTU04451.1"/>
    <property type="molecule type" value="Genomic_DNA"/>
</dbReference>
<dbReference type="GO" id="GO:0005886">
    <property type="term" value="C:plasma membrane"/>
    <property type="evidence" value="ECO:0007669"/>
    <property type="project" value="TreeGrafter"/>
</dbReference>
<evidence type="ECO:0000256" key="4">
    <source>
        <dbReference type="ARBA" id="ARBA00023136"/>
    </source>
</evidence>
<feature type="transmembrane region" description="Helical" evidence="5">
    <location>
        <begin position="260"/>
        <end position="277"/>
    </location>
</feature>
<feature type="transmembrane region" description="Helical" evidence="5">
    <location>
        <begin position="82"/>
        <end position="98"/>
    </location>
</feature>
<dbReference type="PANTHER" id="PTHR10283">
    <property type="entry name" value="SOLUTE CARRIER FAMILY 13 MEMBER"/>
    <property type="match status" value="1"/>
</dbReference>
<feature type="transmembrane region" description="Helical" evidence="5">
    <location>
        <begin position="314"/>
        <end position="337"/>
    </location>
</feature>
<dbReference type="RefSeq" id="WP_113077802.1">
    <property type="nucleotide sequence ID" value="NZ_AP019004.1"/>
</dbReference>
<dbReference type="Pfam" id="PF00939">
    <property type="entry name" value="Na_sulph_symp"/>
    <property type="match status" value="1"/>
</dbReference>
<evidence type="ECO:0000313" key="9">
    <source>
        <dbReference type="Proteomes" id="UP000484547"/>
    </source>
</evidence>
<dbReference type="OrthoDB" id="5460483at2"/>
<dbReference type="PANTHER" id="PTHR10283:SF92">
    <property type="entry name" value="LOW-AFFINITY PHOSPHATE TRANSPORTER PHO91"/>
    <property type="match status" value="1"/>
</dbReference>
<dbReference type="GO" id="GO:0006817">
    <property type="term" value="P:phosphate ion transport"/>
    <property type="evidence" value="ECO:0007669"/>
    <property type="project" value="TreeGrafter"/>
</dbReference>
<evidence type="ECO:0000256" key="1">
    <source>
        <dbReference type="ARBA" id="ARBA00004141"/>
    </source>
</evidence>
<organism evidence="6 9">
    <name type="scientific">Phascolarctobacterium faecium</name>
    <dbReference type="NCBI Taxonomy" id="33025"/>
    <lineage>
        <taxon>Bacteria</taxon>
        <taxon>Bacillati</taxon>
        <taxon>Bacillota</taxon>
        <taxon>Negativicutes</taxon>
        <taxon>Acidaminococcales</taxon>
        <taxon>Acidaminococcaceae</taxon>
        <taxon>Phascolarctobacterium</taxon>
    </lineage>
</organism>
<dbReference type="EMBL" id="WNBM01000007">
    <property type="protein sequence ID" value="MTT76387.1"/>
    <property type="molecule type" value="Genomic_DNA"/>
</dbReference>
<feature type="transmembrane region" description="Helical" evidence="5">
    <location>
        <begin position="110"/>
        <end position="134"/>
    </location>
</feature>
<dbReference type="GO" id="GO:0005315">
    <property type="term" value="F:phosphate transmembrane transporter activity"/>
    <property type="evidence" value="ECO:0007669"/>
    <property type="project" value="TreeGrafter"/>
</dbReference>
<feature type="transmembrane region" description="Helical" evidence="5">
    <location>
        <begin position="7"/>
        <end position="25"/>
    </location>
</feature>
<dbReference type="Proteomes" id="UP000443070">
    <property type="component" value="Unassembled WGS sequence"/>
</dbReference>
<evidence type="ECO:0000256" key="3">
    <source>
        <dbReference type="ARBA" id="ARBA00022989"/>
    </source>
</evidence>
<feature type="transmembrane region" description="Helical" evidence="5">
    <location>
        <begin position="204"/>
        <end position="230"/>
    </location>
</feature>
<reference evidence="8 9" key="1">
    <citation type="journal article" date="2019" name="Nat. Med.">
        <title>A library of human gut bacterial isolates paired with longitudinal multiomics data enables mechanistic microbiome research.</title>
        <authorList>
            <person name="Poyet M."/>
            <person name="Groussin M."/>
            <person name="Gibbons S.M."/>
            <person name="Avila-Pacheco J."/>
            <person name="Jiang X."/>
            <person name="Kearney S.M."/>
            <person name="Perrotta A.R."/>
            <person name="Berdy B."/>
            <person name="Zhao S."/>
            <person name="Lieberman T.D."/>
            <person name="Swanson P.K."/>
            <person name="Smith M."/>
            <person name="Roesemann S."/>
            <person name="Alexander J.E."/>
            <person name="Rich S.A."/>
            <person name="Livny J."/>
            <person name="Vlamakis H."/>
            <person name="Clish C."/>
            <person name="Bullock K."/>
            <person name="Deik A."/>
            <person name="Scott J."/>
            <person name="Pierce K.A."/>
            <person name="Xavier R.J."/>
            <person name="Alm E.J."/>
        </authorList>
    </citation>
    <scope>NUCLEOTIDE SEQUENCE [LARGE SCALE GENOMIC DNA]</scope>
    <source>
        <strain evidence="6 9">BIOML-A13</strain>
        <strain evidence="7 8">BIOML-A3</strain>
    </source>
</reference>
<keyword evidence="8" id="KW-1185">Reference proteome</keyword>
<keyword evidence="4 5" id="KW-0472">Membrane</keyword>
<accession>A0A3G9H9I1</accession>
<dbReference type="Proteomes" id="UP000484547">
    <property type="component" value="Unassembled WGS sequence"/>
</dbReference>
<feature type="transmembrane region" description="Helical" evidence="5">
    <location>
        <begin position="435"/>
        <end position="455"/>
    </location>
</feature>
<dbReference type="AlphaFoldDB" id="A0A3G9H9I1"/>
<name>A0A3G9H9I1_9FIRM</name>
<evidence type="ECO:0000256" key="2">
    <source>
        <dbReference type="ARBA" id="ARBA00022692"/>
    </source>
</evidence>
<evidence type="ECO:0000313" key="8">
    <source>
        <dbReference type="Proteomes" id="UP000443070"/>
    </source>
</evidence>
<dbReference type="InterPro" id="IPR001898">
    <property type="entry name" value="SLC13A/DASS"/>
</dbReference>
<protein>
    <submittedName>
        <fullName evidence="6">SLC13 family permease</fullName>
    </submittedName>
</protein>
<feature type="transmembrane region" description="Helical" evidence="5">
    <location>
        <begin position="349"/>
        <end position="382"/>
    </location>
</feature>
<evidence type="ECO:0000256" key="5">
    <source>
        <dbReference type="SAM" id="Phobius"/>
    </source>
</evidence>
<evidence type="ECO:0000313" key="6">
    <source>
        <dbReference type="EMBL" id="MTT76387.1"/>
    </source>
</evidence>
<gene>
    <name evidence="6" type="ORF">GMD11_08930</name>
    <name evidence="7" type="ORF">GMD18_08585</name>
</gene>
<evidence type="ECO:0000313" key="7">
    <source>
        <dbReference type="EMBL" id="MTU04451.1"/>
    </source>
</evidence>
<feature type="transmembrane region" description="Helical" evidence="5">
    <location>
        <begin position="164"/>
        <end position="184"/>
    </location>
</feature>
<dbReference type="GeneID" id="49407814"/>
<comment type="subcellular location">
    <subcellularLocation>
        <location evidence="1">Membrane</location>
        <topology evidence="1">Multi-pass membrane protein</topology>
    </subcellularLocation>
</comment>
<keyword evidence="3 5" id="KW-1133">Transmembrane helix</keyword>